<dbReference type="Proteomes" id="UP000245992">
    <property type="component" value="Unassembled WGS sequence"/>
</dbReference>
<organism evidence="1 2">
    <name type="scientific">Streptomyces scopuliridis RB72</name>
    <dbReference type="NCBI Taxonomy" id="1440053"/>
    <lineage>
        <taxon>Bacteria</taxon>
        <taxon>Bacillati</taxon>
        <taxon>Actinomycetota</taxon>
        <taxon>Actinomycetes</taxon>
        <taxon>Kitasatosporales</taxon>
        <taxon>Streptomycetaceae</taxon>
        <taxon>Streptomyces</taxon>
    </lineage>
</organism>
<proteinExistence type="predicted"/>
<dbReference type="AlphaFoldDB" id="A0A2T7T9F2"/>
<keyword evidence="2" id="KW-1185">Reference proteome</keyword>
<protein>
    <submittedName>
        <fullName evidence="1">Uncharacterized protein</fullName>
    </submittedName>
</protein>
<dbReference type="RefSeq" id="WP_276311288.1">
    <property type="nucleotide sequence ID" value="NZ_AZSP01000128.1"/>
</dbReference>
<gene>
    <name evidence="1" type="ORF">Y717_15710</name>
</gene>
<dbReference type="EMBL" id="AZSP01000128">
    <property type="protein sequence ID" value="PVE11767.1"/>
    <property type="molecule type" value="Genomic_DNA"/>
</dbReference>
<reference evidence="1 2" key="1">
    <citation type="submission" date="2013-12" db="EMBL/GenBank/DDBJ databases">
        <title>Annotated genome of Streptomyces scopuliridis.</title>
        <authorList>
            <person name="Olson J.B."/>
        </authorList>
    </citation>
    <scope>NUCLEOTIDE SEQUENCE [LARGE SCALE GENOMIC DNA]</scope>
    <source>
        <strain evidence="1 2">RB72</strain>
    </source>
</reference>
<comment type="caution">
    <text evidence="1">The sequence shown here is derived from an EMBL/GenBank/DDBJ whole genome shotgun (WGS) entry which is preliminary data.</text>
</comment>
<accession>A0A2T7T9F2</accession>
<evidence type="ECO:0000313" key="1">
    <source>
        <dbReference type="EMBL" id="PVE11767.1"/>
    </source>
</evidence>
<name>A0A2T7T9F2_9ACTN</name>
<sequence length="42" mass="4533">MASARTVVDTSSSVIDSGVFDFAADSTSLWAWRVSEHSDRNA</sequence>
<evidence type="ECO:0000313" key="2">
    <source>
        <dbReference type="Proteomes" id="UP000245992"/>
    </source>
</evidence>